<gene>
    <name evidence="2" type="ORF">FRD01_15615</name>
</gene>
<dbReference type="AlphaFoldDB" id="A0A5B8XYA4"/>
<accession>A0A5B8XYA4</accession>
<dbReference type="Pfam" id="PF08668">
    <property type="entry name" value="HDOD"/>
    <property type="match status" value="1"/>
</dbReference>
<protein>
    <submittedName>
        <fullName evidence="2">HDOD domain-containing protein</fullName>
    </submittedName>
</protein>
<dbReference type="PANTHER" id="PTHR33525">
    <property type="match status" value="1"/>
</dbReference>
<dbReference type="SUPFAM" id="SSF109604">
    <property type="entry name" value="HD-domain/PDEase-like"/>
    <property type="match status" value="1"/>
</dbReference>
<dbReference type="KEGG" id="bbae:FRD01_15615"/>
<feature type="domain" description="HDOD" evidence="1">
    <location>
        <begin position="27"/>
        <end position="210"/>
    </location>
</feature>
<dbReference type="RefSeq" id="WP_146961242.1">
    <property type="nucleotide sequence ID" value="NZ_CP042467.1"/>
</dbReference>
<dbReference type="PANTHER" id="PTHR33525:SF4">
    <property type="entry name" value="CYCLIC DI-GMP PHOSPHODIESTERASE CDGJ"/>
    <property type="match status" value="1"/>
</dbReference>
<evidence type="ECO:0000313" key="3">
    <source>
        <dbReference type="Proteomes" id="UP000321595"/>
    </source>
</evidence>
<name>A0A5B8XYA4_9DELT</name>
<dbReference type="EMBL" id="CP042467">
    <property type="protein sequence ID" value="QED28636.1"/>
    <property type="molecule type" value="Genomic_DNA"/>
</dbReference>
<proteinExistence type="predicted"/>
<keyword evidence="3" id="KW-1185">Reference proteome</keyword>
<organism evidence="2 3">
    <name type="scientific">Microvenator marinus</name>
    <dbReference type="NCBI Taxonomy" id="2600177"/>
    <lineage>
        <taxon>Bacteria</taxon>
        <taxon>Deltaproteobacteria</taxon>
        <taxon>Bradymonadales</taxon>
        <taxon>Microvenatoraceae</taxon>
        <taxon>Microvenator</taxon>
    </lineage>
</organism>
<dbReference type="InterPro" id="IPR052340">
    <property type="entry name" value="RNase_Y/CdgJ"/>
</dbReference>
<sequence>MSADLVSSSAIDGKWLLEVVRGPDFEPPLLPDVATRVLKLLTQPDVDFQELARLVSSEPLLAAQIIRVASSPLYGNQEIGTVVSALIRLGNRTVRNVVLEYGLKTLRHSQLRFQAEVKAVIDHCVVTANLMHIVSRRTGITNDGFFTLGLLHDLGLIAVLSALNGVERQELTQADWNVLSQTSEEALSQLIKAWSLPVELGRVLDDYFGAASSEKHVLLVASALADGLGFKSTPEAGSSVSGLESSLEALKLGESDFEAMLEEAKSAAS</sequence>
<reference evidence="2 3" key="1">
    <citation type="submission" date="2019-08" db="EMBL/GenBank/DDBJ databases">
        <authorList>
            <person name="Liang Q."/>
        </authorList>
    </citation>
    <scope>NUCLEOTIDE SEQUENCE [LARGE SCALE GENOMIC DNA]</scope>
    <source>
        <strain evidence="2 3">V1718</strain>
    </source>
</reference>
<dbReference type="Gene3D" id="1.10.3210.10">
    <property type="entry name" value="Hypothetical protein af1432"/>
    <property type="match status" value="1"/>
</dbReference>
<dbReference type="InterPro" id="IPR013976">
    <property type="entry name" value="HDOD"/>
</dbReference>
<dbReference type="OrthoDB" id="5501247at2"/>
<dbReference type="Proteomes" id="UP000321595">
    <property type="component" value="Chromosome"/>
</dbReference>
<evidence type="ECO:0000313" key="2">
    <source>
        <dbReference type="EMBL" id="QED28636.1"/>
    </source>
</evidence>
<evidence type="ECO:0000259" key="1">
    <source>
        <dbReference type="PROSITE" id="PS51833"/>
    </source>
</evidence>
<dbReference type="PROSITE" id="PS51833">
    <property type="entry name" value="HDOD"/>
    <property type="match status" value="1"/>
</dbReference>